<name>A0A6J6LDL5_9ZZZZ</name>
<evidence type="ECO:0000313" key="1">
    <source>
        <dbReference type="EMBL" id="CAB4659940.1"/>
    </source>
</evidence>
<sequence>MNLWSITHYFHTHRQPVDEYTHLELDQHSRISRIRRATQAHDEELLRQAVIIDQGRRIA</sequence>
<organism evidence="1">
    <name type="scientific">freshwater metagenome</name>
    <dbReference type="NCBI Taxonomy" id="449393"/>
    <lineage>
        <taxon>unclassified sequences</taxon>
        <taxon>metagenomes</taxon>
        <taxon>ecological metagenomes</taxon>
    </lineage>
</organism>
<dbReference type="EMBL" id="CAEZWP010000030">
    <property type="protein sequence ID" value="CAB4659940.1"/>
    <property type="molecule type" value="Genomic_DNA"/>
</dbReference>
<dbReference type="AlphaFoldDB" id="A0A6J6LDL5"/>
<reference evidence="1" key="1">
    <citation type="submission" date="2020-05" db="EMBL/GenBank/DDBJ databases">
        <authorList>
            <person name="Chiriac C."/>
            <person name="Salcher M."/>
            <person name="Ghai R."/>
            <person name="Kavagutti S V."/>
        </authorList>
    </citation>
    <scope>NUCLEOTIDE SEQUENCE</scope>
</reference>
<accession>A0A6J6LDL5</accession>
<proteinExistence type="predicted"/>
<dbReference type="EMBL" id="CAFBQB010000012">
    <property type="protein sequence ID" value="CAB5039789.1"/>
    <property type="molecule type" value="Genomic_DNA"/>
</dbReference>
<gene>
    <name evidence="1" type="ORF">UFOPK2265_00734</name>
    <name evidence="2" type="ORF">UFOPK4248_00161</name>
</gene>
<protein>
    <submittedName>
        <fullName evidence="1">Unannotated protein</fullName>
    </submittedName>
</protein>
<evidence type="ECO:0000313" key="2">
    <source>
        <dbReference type="EMBL" id="CAB5039789.1"/>
    </source>
</evidence>